<feature type="compositionally biased region" description="Polar residues" evidence="1">
    <location>
        <begin position="127"/>
        <end position="145"/>
    </location>
</feature>
<keyword evidence="2" id="KW-0812">Transmembrane</keyword>
<keyword evidence="2" id="KW-1133">Transmembrane helix</keyword>
<sequence length="281" mass="30478">MPLSSPFPSILFLSVFFLTPLGFAGTNGHGADPRARRRQCGYRCARRRWMGSRRRRSYLPVLVICAHLRRPRRGAQRNSWMDMDMDAHATELQLIGHGLTATTSSSSCFSSGGSGDNGMVIVTTTPKSAAASGSQKRARTPSSPSHGAELLEYSKKQRANNMETQSSTAKSQHERKEMRERISERKETLLIVAGFTLCGMLSVVGFSSVLGPTVVGSVGVDMAGLKNGMVDRSSMVVSFQGVDGGMAGKEALEGLKSLQAGQRPQDIREYCKEVLCSKVVE</sequence>
<dbReference type="Gramene" id="ONIVA08G10680.1">
    <property type="protein sequence ID" value="ONIVA08G10680.1"/>
    <property type="gene ID" value="ONIVA08G10680"/>
</dbReference>
<feature type="compositionally biased region" description="Basic and acidic residues" evidence="1">
    <location>
        <begin position="171"/>
        <end position="180"/>
    </location>
</feature>
<evidence type="ECO:0000256" key="1">
    <source>
        <dbReference type="SAM" id="MobiDB-lite"/>
    </source>
</evidence>
<evidence type="ECO:0000256" key="2">
    <source>
        <dbReference type="SAM" id="Phobius"/>
    </source>
</evidence>
<feature type="transmembrane region" description="Helical" evidence="2">
    <location>
        <begin position="6"/>
        <end position="28"/>
    </location>
</feature>
<evidence type="ECO:0000313" key="3">
    <source>
        <dbReference type="EnsemblPlants" id="ONIVA08G10680.1"/>
    </source>
</evidence>
<proteinExistence type="predicted"/>
<dbReference type="HOGENOM" id="CLU_991732_0_0_1"/>
<protein>
    <submittedName>
        <fullName evidence="3">Uncharacterized protein</fullName>
    </submittedName>
</protein>
<reference evidence="3" key="2">
    <citation type="submission" date="2018-04" db="EMBL/GenBank/DDBJ databases">
        <title>OnivRS2 (Oryza nivara Reference Sequence Version 2).</title>
        <authorList>
            <person name="Zhang J."/>
            <person name="Kudrna D."/>
            <person name="Lee S."/>
            <person name="Talag J."/>
            <person name="Rajasekar S."/>
            <person name="Welchert J."/>
            <person name="Hsing Y.-I."/>
            <person name="Wing R.A."/>
        </authorList>
    </citation>
    <scope>NUCLEOTIDE SEQUENCE [LARGE SCALE GENOMIC DNA]</scope>
    <source>
        <strain evidence="3">SL10</strain>
    </source>
</reference>
<feature type="region of interest" description="Disordered" evidence="1">
    <location>
        <begin position="127"/>
        <end position="180"/>
    </location>
</feature>
<reference evidence="3" key="1">
    <citation type="submission" date="2015-04" db="UniProtKB">
        <authorList>
            <consortium name="EnsemblPlants"/>
        </authorList>
    </citation>
    <scope>IDENTIFICATION</scope>
    <source>
        <strain evidence="3">SL10</strain>
    </source>
</reference>
<keyword evidence="2" id="KW-0472">Membrane</keyword>
<accession>A0A0E0IA04</accession>
<feature type="compositionally biased region" description="Polar residues" evidence="1">
    <location>
        <begin position="159"/>
        <end position="170"/>
    </location>
</feature>
<evidence type="ECO:0000313" key="4">
    <source>
        <dbReference type="Proteomes" id="UP000006591"/>
    </source>
</evidence>
<dbReference type="OMA" id="QRANNME"/>
<keyword evidence="4" id="KW-1185">Reference proteome</keyword>
<dbReference type="EnsemblPlants" id="ONIVA08G10680.1">
    <property type="protein sequence ID" value="ONIVA08G10680.1"/>
    <property type="gene ID" value="ONIVA08G10680"/>
</dbReference>
<name>A0A0E0IA04_ORYNI</name>
<dbReference type="Proteomes" id="UP000006591">
    <property type="component" value="Chromosome 8"/>
</dbReference>
<dbReference type="AlphaFoldDB" id="A0A0E0IA04"/>
<feature type="transmembrane region" description="Helical" evidence="2">
    <location>
        <begin position="188"/>
        <end position="210"/>
    </location>
</feature>
<organism evidence="3">
    <name type="scientific">Oryza nivara</name>
    <name type="common">Indian wild rice</name>
    <name type="synonym">Oryza sativa f. spontanea</name>
    <dbReference type="NCBI Taxonomy" id="4536"/>
    <lineage>
        <taxon>Eukaryota</taxon>
        <taxon>Viridiplantae</taxon>
        <taxon>Streptophyta</taxon>
        <taxon>Embryophyta</taxon>
        <taxon>Tracheophyta</taxon>
        <taxon>Spermatophyta</taxon>
        <taxon>Magnoliopsida</taxon>
        <taxon>Liliopsida</taxon>
        <taxon>Poales</taxon>
        <taxon>Poaceae</taxon>
        <taxon>BOP clade</taxon>
        <taxon>Oryzoideae</taxon>
        <taxon>Oryzeae</taxon>
        <taxon>Oryzinae</taxon>
        <taxon>Oryza</taxon>
    </lineage>
</organism>